<dbReference type="EMBL" id="MIEK01000011">
    <property type="protein sequence ID" value="OEH83194.1"/>
    <property type="molecule type" value="Genomic_DNA"/>
</dbReference>
<gene>
    <name evidence="1" type="ORF">BCR26_11000</name>
</gene>
<dbReference type="RefSeq" id="WP_069697870.1">
    <property type="nucleotide sequence ID" value="NZ_JAGGMA010000020.1"/>
</dbReference>
<dbReference type="Proteomes" id="UP000095256">
    <property type="component" value="Unassembled WGS sequence"/>
</dbReference>
<accession>A0A1E5KZF1</accession>
<keyword evidence="2" id="KW-1185">Reference proteome</keyword>
<name>A0A1E5KZF1_9ENTE</name>
<organism evidence="1 2">
    <name type="scientific">Enterococcus rivorum</name>
    <dbReference type="NCBI Taxonomy" id="762845"/>
    <lineage>
        <taxon>Bacteria</taxon>
        <taxon>Bacillati</taxon>
        <taxon>Bacillota</taxon>
        <taxon>Bacilli</taxon>
        <taxon>Lactobacillales</taxon>
        <taxon>Enterococcaceae</taxon>
        <taxon>Enterococcus</taxon>
    </lineage>
</organism>
<evidence type="ECO:0000313" key="2">
    <source>
        <dbReference type="Proteomes" id="UP000095256"/>
    </source>
</evidence>
<dbReference type="OrthoDB" id="2186022at2"/>
<comment type="caution">
    <text evidence="1">The sequence shown here is derived from an EMBL/GenBank/DDBJ whole genome shotgun (WGS) entry which is preliminary data.</text>
</comment>
<dbReference type="AlphaFoldDB" id="A0A1E5KZF1"/>
<sequence length="113" mass="13457">MNKHYKGGVLLTALLFVLLFSFLFTLVVEEARLTNHFSIRTKDFYSAKIIYSMFCIEINQEQQLLANTGMIEYSEGKLSYRLEDEYLFIDITVNQKKYQFKKKYTANKKDEKR</sequence>
<dbReference type="InterPro" id="IPR047665">
    <property type="entry name" value="ComGG_streptococcus-type"/>
</dbReference>
<dbReference type="NCBIfam" id="NF041014">
    <property type="entry name" value="pilin_ComGG_2"/>
    <property type="match status" value="1"/>
</dbReference>
<evidence type="ECO:0000313" key="1">
    <source>
        <dbReference type="EMBL" id="OEH83194.1"/>
    </source>
</evidence>
<reference evidence="1 2" key="1">
    <citation type="submission" date="2016-09" db="EMBL/GenBank/DDBJ databases">
        <authorList>
            <person name="Capua I."/>
            <person name="De Benedictis P."/>
            <person name="Joannis T."/>
            <person name="Lombin L.H."/>
            <person name="Cattoli G."/>
        </authorList>
    </citation>
    <scope>NUCLEOTIDE SEQUENCE [LARGE SCALE GENOMIC DNA]</scope>
    <source>
        <strain evidence="1 2">LMG 25899</strain>
    </source>
</reference>
<proteinExistence type="predicted"/>
<evidence type="ECO:0008006" key="3">
    <source>
        <dbReference type="Google" id="ProtNLM"/>
    </source>
</evidence>
<dbReference type="STRING" id="762845.BCR26_11000"/>
<protein>
    <recommendedName>
        <fullName evidence="3">Competence protein ComGG</fullName>
    </recommendedName>
</protein>